<dbReference type="AlphaFoldDB" id="A0A8H6YC03"/>
<keyword evidence="3" id="KW-0808">Transferase</keyword>
<dbReference type="PANTHER" id="PTHR38248:SF2">
    <property type="entry name" value="FUNK1 11"/>
    <property type="match status" value="1"/>
</dbReference>
<dbReference type="OrthoDB" id="5569250at2759"/>
<evidence type="ECO:0000259" key="2">
    <source>
        <dbReference type="PROSITE" id="PS50011"/>
    </source>
</evidence>
<proteinExistence type="predicted"/>
<evidence type="ECO:0000313" key="3">
    <source>
        <dbReference type="EMBL" id="KAF7358275.1"/>
    </source>
</evidence>
<dbReference type="Proteomes" id="UP000620124">
    <property type="component" value="Unassembled WGS sequence"/>
</dbReference>
<protein>
    <submittedName>
        <fullName evidence="3">Other 1 protein kinase</fullName>
    </submittedName>
</protein>
<evidence type="ECO:0000256" key="1">
    <source>
        <dbReference type="SAM" id="MobiDB-lite"/>
    </source>
</evidence>
<dbReference type="GO" id="GO:0005524">
    <property type="term" value="F:ATP binding"/>
    <property type="evidence" value="ECO:0007669"/>
    <property type="project" value="InterPro"/>
</dbReference>
<dbReference type="SMART" id="SM00220">
    <property type="entry name" value="S_TKc"/>
    <property type="match status" value="1"/>
</dbReference>
<feature type="region of interest" description="Disordered" evidence="1">
    <location>
        <begin position="178"/>
        <end position="200"/>
    </location>
</feature>
<dbReference type="Pfam" id="PF17667">
    <property type="entry name" value="Pkinase_fungal"/>
    <property type="match status" value="1"/>
</dbReference>
<feature type="region of interest" description="Disordered" evidence="1">
    <location>
        <begin position="1"/>
        <end position="26"/>
    </location>
</feature>
<sequence length="704" mass="79672">MGTPPPTRAPIVTATPHSKGSASHRIHDVQHTQKDYASYLLEDLTHERKISVDEFFQWILHIQNPGDTSAYDALKARDDETAKKANARKLSKAQDAQPARDAQQVQPHLDALLADYDCGSFLDETQLYRPFVELANYCIEQHDEIIFCRDDPTIVHGSDAQRKPDVVNARKSALQFGDRTSVDNLSKEGPSSNPLLPNPRARLRNLLDLRLSLGRQADRRPWSPSLTGSCGRGQRHPPAARGDTTATKKRPSEKQASNPISKKQKVEEYTDPYTQCASYALELLTYGPYGGLRTHVIGALITNNEIELLYYDRSIIVKSESFDFKENPARFVTMLNGVARLENTQWGYHPLVPAPNVTEVLDSGVLLRPYGGSVIHLDDGLRLITLGETIFQSHGIIGRGTYVCQATMDSKAVVVKWSWPATTRTPEDEIVEKAITLSTERGNTWVRSHLPTIIYSETREFDQRSPQHQLATHFGQDEYESRVLRLVVQEPLRPITELTTSADLLEAFRGIFNCYRWLYENPQIMHRDISLNNLMYRRICGKVYGVLNDFDLSVIMTETHRSTSKQRTGTEPYMALDLLVLGSPPLHLYRFDLESLFYVMVVVTQHYHEGKEVANPRYKVWELLGTEDLKDKKQSFFSAGLPTPQAGFLGLHMLMVSLFIMFRDGYNARSDAKMFGRTFLNDTLGDSVTFDSFAAILFEEDLPS</sequence>
<keyword evidence="3" id="KW-0418">Kinase</keyword>
<dbReference type="EMBL" id="JACAZI010000006">
    <property type="protein sequence ID" value="KAF7358275.1"/>
    <property type="molecule type" value="Genomic_DNA"/>
</dbReference>
<keyword evidence="4" id="KW-1185">Reference proteome</keyword>
<feature type="region of interest" description="Disordered" evidence="1">
    <location>
        <begin position="218"/>
        <end position="266"/>
    </location>
</feature>
<accession>A0A8H6YC03</accession>
<dbReference type="PANTHER" id="PTHR38248">
    <property type="entry name" value="FUNK1 6"/>
    <property type="match status" value="1"/>
</dbReference>
<organism evidence="3 4">
    <name type="scientific">Mycena venus</name>
    <dbReference type="NCBI Taxonomy" id="2733690"/>
    <lineage>
        <taxon>Eukaryota</taxon>
        <taxon>Fungi</taxon>
        <taxon>Dikarya</taxon>
        <taxon>Basidiomycota</taxon>
        <taxon>Agaricomycotina</taxon>
        <taxon>Agaricomycetes</taxon>
        <taxon>Agaricomycetidae</taxon>
        <taxon>Agaricales</taxon>
        <taxon>Marasmiineae</taxon>
        <taxon>Mycenaceae</taxon>
        <taxon>Mycena</taxon>
    </lineage>
</organism>
<reference evidence="3" key="1">
    <citation type="submission" date="2020-05" db="EMBL/GenBank/DDBJ databases">
        <title>Mycena genomes resolve the evolution of fungal bioluminescence.</title>
        <authorList>
            <person name="Tsai I.J."/>
        </authorList>
    </citation>
    <scope>NUCLEOTIDE SEQUENCE</scope>
    <source>
        <strain evidence="3">CCC161011</strain>
    </source>
</reference>
<dbReference type="SUPFAM" id="SSF56112">
    <property type="entry name" value="Protein kinase-like (PK-like)"/>
    <property type="match status" value="1"/>
</dbReference>
<gene>
    <name evidence="3" type="ORF">MVEN_00876600</name>
</gene>
<comment type="caution">
    <text evidence="3">The sequence shown here is derived from an EMBL/GenBank/DDBJ whole genome shotgun (WGS) entry which is preliminary data.</text>
</comment>
<dbReference type="Gene3D" id="1.10.510.10">
    <property type="entry name" value="Transferase(Phosphotransferase) domain 1"/>
    <property type="match status" value="1"/>
</dbReference>
<feature type="domain" description="Protein kinase" evidence="2">
    <location>
        <begin position="391"/>
        <end position="704"/>
    </location>
</feature>
<dbReference type="GO" id="GO:0004672">
    <property type="term" value="F:protein kinase activity"/>
    <property type="evidence" value="ECO:0007669"/>
    <property type="project" value="InterPro"/>
</dbReference>
<dbReference type="InterPro" id="IPR040976">
    <property type="entry name" value="Pkinase_fungal"/>
</dbReference>
<dbReference type="InterPro" id="IPR000719">
    <property type="entry name" value="Prot_kinase_dom"/>
</dbReference>
<evidence type="ECO:0000313" key="4">
    <source>
        <dbReference type="Proteomes" id="UP000620124"/>
    </source>
</evidence>
<dbReference type="PROSITE" id="PS50011">
    <property type="entry name" value="PROTEIN_KINASE_DOM"/>
    <property type="match status" value="1"/>
</dbReference>
<dbReference type="InterPro" id="IPR011009">
    <property type="entry name" value="Kinase-like_dom_sf"/>
</dbReference>
<name>A0A8H6YC03_9AGAR</name>